<evidence type="ECO:0000256" key="3">
    <source>
        <dbReference type="ARBA" id="ARBA00022833"/>
    </source>
</evidence>
<evidence type="ECO:0000313" key="7">
    <source>
        <dbReference type="Proteomes" id="UP000001798"/>
    </source>
</evidence>
<organism evidence="6 7">
    <name type="scientific">Botryotinia fuckeliana (strain B05.10)</name>
    <name type="common">Noble rot fungus</name>
    <name type="synonym">Botrytis cinerea</name>
    <dbReference type="NCBI Taxonomy" id="332648"/>
    <lineage>
        <taxon>Eukaryota</taxon>
        <taxon>Fungi</taxon>
        <taxon>Dikarya</taxon>
        <taxon>Ascomycota</taxon>
        <taxon>Pezizomycotina</taxon>
        <taxon>Leotiomycetes</taxon>
        <taxon>Helotiales</taxon>
        <taxon>Sclerotiniaceae</taxon>
        <taxon>Botrytis</taxon>
    </lineage>
</organism>
<dbReference type="GeneID" id="36394202"/>
<dbReference type="PROSITE" id="PS50865">
    <property type="entry name" value="ZF_MYND_2"/>
    <property type="match status" value="1"/>
</dbReference>
<dbReference type="GO" id="GO:0008270">
    <property type="term" value="F:zinc ion binding"/>
    <property type="evidence" value="ECO:0007669"/>
    <property type="project" value="UniProtKB-KW"/>
</dbReference>
<reference evidence="6 7" key="1">
    <citation type="journal article" date="2011" name="PLoS Genet.">
        <title>Genomic analysis of the necrotrophic fungal pathogens Sclerotinia sclerotiorum and Botrytis cinerea.</title>
        <authorList>
            <person name="Amselem J."/>
            <person name="Cuomo C.A."/>
            <person name="van Kan J.A."/>
            <person name="Viaud M."/>
            <person name="Benito E.P."/>
            <person name="Couloux A."/>
            <person name="Coutinho P.M."/>
            <person name="de Vries R.P."/>
            <person name="Dyer P.S."/>
            <person name="Fillinger S."/>
            <person name="Fournier E."/>
            <person name="Gout L."/>
            <person name="Hahn M."/>
            <person name="Kohn L."/>
            <person name="Lapalu N."/>
            <person name="Plummer K.M."/>
            <person name="Pradier J.M."/>
            <person name="Quevillon E."/>
            <person name="Sharon A."/>
            <person name="Simon A."/>
            <person name="ten Have A."/>
            <person name="Tudzynski B."/>
            <person name="Tudzynski P."/>
            <person name="Wincker P."/>
            <person name="Andrew M."/>
            <person name="Anthouard V."/>
            <person name="Beever R.E."/>
            <person name="Beffa R."/>
            <person name="Benoit I."/>
            <person name="Bouzid O."/>
            <person name="Brault B."/>
            <person name="Chen Z."/>
            <person name="Choquer M."/>
            <person name="Collemare J."/>
            <person name="Cotton P."/>
            <person name="Danchin E.G."/>
            <person name="Da Silva C."/>
            <person name="Gautier A."/>
            <person name="Giraud C."/>
            <person name="Giraud T."/>
            <person name="Gonzalez C."/>
            <person name="Grossetete S."/>
            <person name="Guldener U."/>
            <person name="Henrissat B."/>
            <person name="Howlett B.J."/>
            <person name="Kodira C."/>
            <person name="Kretschmer M."/>
            <person name="Lappartient A."/>
            <person name="Leroch M."/>
            <person name="Levis C."/>
            <person name="Mauceli E."/>
            <person name="Neuveglise C."/>
            <person name="Oeser B."/>
            <person name="Pearson M."/>
            <person name="Poulain J."/>
            <person name="Poussereau N."/>
            <person name="Quesneville H."/>
            <person name="Rascle C."/>
            <person name="Schumacher J."/>
            <person name="Segurens B."/>
            <person name="Sexton A."/>
            <person name="Silva E."/>
            <person name="Sirven C."/>
            <person name="Soanes D.M."/>
            <person name="Talbot N.J."/>
            <person name="Templeton M."/>
            <person name="Yandava C."/>
            <person name="Yarden O."/>
            <person name="Zeng Q."/>
            <person name="Rollins J.A."/>
            <person name="Lebrun M.H."/>
            <person name="Dickman M."/>
        </authorList>
    </citation>
    <scope>NUCLEOTIDE SEQUENCE [LARGE SCALE GENOMIC DNA]</scope>
    <source>
        <strain evidence="6 7">B05.10</strain>
    </source>
</reference>
<feature type="domain" description="MYND-type" evidence="5">
    <location>
        <begin position="15"/>
        <end position="53"/>
    </location>
</feature>
<gene>
    <name evidence="6" type="ORF">BCIN_05g06590</name>
</gene>
<evidence type="ECO:0000259" key="5">
    <source>
        <dbReference type="PROSITE" id="PS50865"/>
    </source>
</evidence>
<dbReference type="Pfam" id="PF01753">
    <property type="entry name" value="zf-MYND"/>
    <property type="match status" value="1"/>
</dbReference>
<accession>A0A384JIL1</accession>
<dbReference type="VEuPathDB" id="FungiDB:Bcin05g06590"/>
<sequence length="244" mass="27055">MASITDTDASPPPLALTCTIFNLPAKDCARCKSTAYCSSECQTLDWPLHKTLCKKITTMSPRPSPTHKLGILFSPDSEKPELVWVNYKKIEIPGVEGQFELPDVDRFLTYGSGDSYDSEQLLVEPQLIMRARNIKHTLAVYMRDNFGSDGSKMTQSASSITAGKMKHGWKGPLIVVAMEGQSVPQGRILKIGEMSISFGTFTAFQRSTDIALRDFRVIHDYFLAYPHGSEGELTLKDQHGSSMI</sequence>
<keyword evidence="7" id="KW-1185">Reference proteome</keyword>
<protein>
    <recommendedName>
        <fullName evidence="5">MYND-type domain-containing protein</fullName>
    </recommendedName>
</protein>
<dbReference type="KEGG" id="bfu:BCIN_05g06590"/>
<dbReference type="Gene3D" id="6.10.140.2220">
    <property type="match status" value="1"/>
</dbReference>
<dbReference type="Proteomes" id="UP000001798">
    <property type="component" value="Chromosome 5"/>
</dbReference>
<evidence type="ECO:0000256" key="1">
    <source>
        <dbReference type="ARBA" id="ARBA00022723"/>
    </source>
</evidence>
<evidence type="ECO:0000256" key="2">
    <source>
        <dbReference type="ARBA" id="ARBA00022771"/>
    </source>
</evidence>
<dbReference type="SUPFAM" id="SSF144232">
    <property type="entry name" value="HIT/MYND zinc finger-like"/>
    <property type="match status" value="1"/>
</dbReference>
<dbReference type="InterPro" id="IPR002893">
    <property type="entry name" value="Znf_MYND"/>
</dbReference>
<evidence type="ECO:0000256" key="4">
    <source>
        <dbReference type="PROSITE-ProRule" id="PRU00134"/>
    </source>
</evidence>
<proteinExistence type="predicted"/>
<dbReference type="AlphaFoldDB" id="A0A384JIL1"/>
<keyword evidence="1" id="KW-0479">Metal-binding</keyword>
<keyword evidence="2 4" id="KW-0863">Zinc-finger</keyword>
<dbReference type="RefSeq" id="XP_024548926.1">
    <property type="nucleotide sequence ID" value="XM_024693141.1"/>
</dbReference>
<evidence type="ECO:0000313" key="6">
    <source>
        <dbReference type="EMBL" id="ATZ50291.1"/>
    </source>
</evidence>
<dbReference type="OrthoDB" id="437457at2759"/>
<reference evidence="6 7" key="2">
    <citation type="journal article" date="2012" name="Eukaryot. Cell">
        <title>Genome update of Botrytis cinerea strains B05.10 and T4.</title>
        <authorList>
            <person name="Staats M."/>
            <person name="van Kan J.A."/>
        </authorList>
    </citation>
    <scope>NUCLEOTIDE SEQUENCE [LARGE SCALE GENOMIC DNA]</scope>
    <source>
        <strain evidence="6 7">B05.10</strain>
    </source>
</reference>
<keyword evidence="3" id="KW-0862">Zinc</keyword>
<reference evidence="6 7" key="3">
    <citation type="journal article" date="2017" name="Mol. Plant Pathol.">
        <title>A gapless genome sequence of the fungus Botrytis cinerea.</title>
        <authorList>
            <person name="Van Kan J.A."/>
            <person name="Stassen J.H."/>
            <person name="Mosbach A."/>
            <person name="Van Der Lee T.A."/>
            <person name="Faino L."/>
            <person name="Farmer A.D."/>
            <person name="Papasotiriou D.G."/>
            <person name="Zhou S."/>
            <person name="Seidl M.F."/>
            <person name="Cottam E."/>
            <person name="Edel D."/>
            <person name="Hahn M."/>
            <person name="Schwartz D.C."/>
            <person name="Dietrich R.A."/>
            <person name="Widdison S."/>
            <person name="Scalliet G."/>
        </authorList>
    </citation>
    <scope>NUCLEOTIDE SEQUENCE [LARGE SCALE GENOMIC DNA]</scope>
    <source>
        <strain evidence="6 7">B05.10</strain>
    </source>
</reference>
<name>A0A384JIL1_BOTFB</name>
<dbReference type="EMBL" id="CP009809">
    <property type="protein sequence ID" value="ATZ50291.1"/>
    <property type="molecule type" value="Genomic_DNA"/>
</dbReference>